<keyword evidence="1" id="KW-1133">Transmembrane helix</keyword>
<reference evidence="2 3" key="1">
    <citation type="journal article" date="2012" name="MBio">
        <title>Comparative genome analysis of three eukaryotic parasites with differing abilities to transform leukocytes reveals key mediators of Theileria-induced leukocyte transformation.</title>
        <authorList>
            <person name="Hayashida K."/>
            <person name="Hara Y."/>
            <person name="Abe T."/>
            <person name="Yamasaki C."/>
            <person name="Toyoda A."/>
            <person name="Kosuge T."/>
            <person name="Suzuki Y."/>
            <person name="Sato Y."/>
            <person name="Kawashima S."/>
            <person name="Katayama T."/>
            <person name="Wakaguri H."/>
            <person name="Inoue N."/>
            <person name="Homma K."/>
            <person name="Tada-Umezaki M."/>
            <person name="Yagi Y."/>
            <person name="Fujii Y."/>
            <person name="Habara T."/>
            <person name="Kanehisa M."/>
            <person name="Watanabe H."/>
            <person name="Ito K."/>
            <person name="Gojobori T."/>
            <person name="Sugawara H."/>
            <person name="Imanishi T."/>
            <person name="Weir W."/>
            <person name="Gardner M."/>
            <person name="Pain A."/>
            <person name="Shiels B."/>
            <person name="Hattori M."/>
            <person name="Nene V."/>
            <person name="Sugimoto C."/>
        </authorList>
    </citation>
    <scope>NUCLEOTIDE SEQUENCE [LARGE SCALE GENOMIC DNA]</scope>
    <source>
        <strain evidence="2 3">Shintoku</strain>
    </source>
</reference>
<feature type="transmembrane region" description="Helical" evidence="1">
    <location>
        <begin position="12"/>
        <end position="33"/>
    </location>
</feature>
<dbReference type="Proteomes" id="UP000003786">
    <property type="component" value="Chromosome 3"/>
</dbReference>
<evidence type="ECO:0000256" key="1">
    <source>
        <dbReference type="SAM" id="Phobius"/>
    </source>
</evidence>
<dbReference type="AlphaFoldDB" id="J4DPL6"/>
<evidence type="ECO:0000313" key="2">
    <source>
        <dbReference type="EMBL" id="BAM40919.1"/>
    </source>
</evidence>
<evidence type="ECO:0000313" key="3">
    <source>
        <dbReference type="Proteomes" id="UP000003786"/>
    </source>
</evidence>
<name>J4DPL6_THEOR</name>
<keyword evidence="3" id="KW-1185">Reference proteome</keyword>
<organism evidence="2 3">
    <name type="scientific">Theileria orientalis strain Shintoku</name>
    <dbReference type="NCBI Taxonomy" id="869250"/>
    <lineage>
        <taxon>Eukaryota</taxon>
        <taxon>Sar</taxon>
        <taxon>Alveolata</taxon>
        <taxon>Apicomplexa</taxon>
        <taxon>Aconoidasida</taxon>
        <taxon>Piroplasmida</taxon>
        <taxon>Theileriidae</taxon>
        <taxon>Theileria</taxon>
    </lineage>
</organism>
<proteinExistence type="predicted"/>
<dbReference type="GeneID" id="20715376"/>
<accession>J4DPL6</accession>
<gene>
    <name evidence="2" type="ORF">TOT_030000180</name>
</gene>
<sequence length="63" mass="7373">MPLPSTSNIAKMWVPVIPVSGWPVIQFISLFFVQPNIWVECWMNSNSIYHIFLIFAPWCAWAF</sequence>
<dbReference type="EMBL" id="AP011948">
    <property type="protein sequence ID" value="BAM40919.1"/>
    <property type="molecule type" value="Genomic_DNA"/>
</dbReference>
<dbReference type="KEGG" id="tot:TOT_030000180"/>
<keyword evidence="1" id="KW-0812">Transmembrane</keyword>
<protein>
    <submittedName>
        <fullName evidence="2">BIR protein</fullName>
    </submittedName>
</protein>
<dbReference type="RefSeq" id="XP_009691220.1">
    <property type="nucleotide sequence ID" value="XM_009692925.1"/>
</dbReference>
<dbReference type="VEuPathDB" id="PiroplasmaDB:TOT_030000180"/>
<keyword evidence="1" id="KW-0472">Membrane</keyword>